<keyword evidence="3" id="KW-1185">Reference proteome</keyword>
<gene>
    <name evidence="2" type="ORF">AOQ84DRAFT_371141</name>
</gene>
<reference evidence="2 3" key="1">
    <citation type="journal article" date="2016" name="Nat. Commun.">
        <title>Ectomycorrhizal ecology is imprinted in the genome of the dominant symbiotic fungus Cenococcum geophilum.</title>
        <authorList>
            <consortium name="DOE Joint Genome Institute"/>
            <person name="Peter M."/>
            <person name="Kohler A."/>
            <person name="Ohm R.A."/>
            <person name="Kuo A."/>
            <person name="Krutzmann J."/>
            <person name="Morin E."/>
            <person name="Arend M."/>
            <person name="Barry K.W."/>
            <person name="Binder M."/>
            <person name="Choi C."/>
            <person name="Clum A."/>
            <person name="Copeland A."/>
            <person name="Grisel N."/>
            <person name="Haridas S."/>
            <person name="Kipfer T."/>
            <person name="LaButti K."/>
            <person name="Lindquist E."/>
            <person name="Lipzen A."/>
            <person name="Maire R."/>
            <person name="Meier B."/>
            <person name="Mihaltcheva S."/>
            <person name="Molinier V."/>
            <person name="Murat C."/>
            <person name="Poggeler S."/>
            <person name="Quandt C.A."/>
            <person name="Sperisen C."/>
            <person name="Tritt A."/>
            <person name="Tisserant E."/>
            <person name="Crous P.W."/>
            <person name="Henrissat B."/>
            <person name="Nehls U."/>
            <person name="Egli S."/>
            <person name="Spatafora J.W."/>
            <person name="Grigoriev I.V."/>
            <person name="Martin F.M."/>
        </authorList>
    </citation>
    <scope>NUCLEOTIDE SEQUENCE [LARGE SCALE GENOMIC DNA]</scope>
    <source>
        <strain evidence="2 3">CBS 207.34</strain>
    </source>
</reference>
<dbReference type="AlphaFoldDB" id="A0A8E2FCF8"/>
<sequence length="189" mass="21024">MATHWNAKGDQHFDNREVTAAAWDIVDGCVRLHNYGSDPEERLLKCNRNRKVNLKKAETVREGKEARVRELLQAKRSGTPVPYSGKYQQPPEVPPARMSQAQLEVGAAQSTGNTPSYLSPPITELHSLQVAPVYQPRGRGFTNRQARYFEGISRSVEINTLQPDSTFVNTLGSPVVDQVTLATSKVVRP</sequence>
<dbReference type="EMBL" id="KV748556">
    <property type="protein sequence ID" value="OCL14607.1"/>
    <property type="molecule type" value="Genomic_DNA"/>
</dbReference>
<organism evidence="2 3">
    <name type="scientific">Glonium stellatum</name>
    <dbReference type="NCBI Taxonomy" id="574774"/>
    <lineage>
        <taxon>Eukaryota</taxon>
        <taxon>Fungi</taxon>
        <taxon>Dikarya</taxon>
        <taxon>Ascomycota</taxon>
        <taxon>Pezizomycotina</taxon>
        <taxon>Dothideomycetes</taxon>
        <taxon>Pleosporomycetidae</taxon>
        <taxon>Gloniales</taxon>
        <taxon>Gloniaceae</taxon>
        <taxon>Glonium</taxon>
    </lineage>
</organism>
<protein>
    <submittedName>
        <fullName evidence="2">Uncharacterized protein</fullName>
    </submittedName>
</protein>
<evidence type="ECO:0000313" key="2">
    <source>
        <dbReference type="EMBL" id="OCL14607.1"/>
    </source>
</evidence>
<evidence type="ECO:0000256" key="1">
    <source>
        <dbReference type="SAM" id="MobiDB-lite"/>
    </source>
</evidence>
<name>A0A8E2FCF8_9PEZI</name>
<proteinExistence type="predicted"/>
<dbReference type="Proteomes" id="UP000250140">
    <property type="component" value="Unassembled WGS sequence"/>
</dbReference>
<evidence type="ECO:0000313" key="3">
    <source>
        <dbReference type="Proteomes" id="UP000250140"/>
    </source>
</evidence>
<feature type="region of interest" description="Disordered" evidence="1">
    <location>
        <begin position="78"/>
        <end position="99"/>
    </location>
</feature>
<accession>A0A8E2FCF8</accession>